<keyword evidence="3" id="KW-1185">Reference proteome</keyword>
<dbReference type="Proteomes" id="UP000266677">
    <property type="component" value="Unassembled WGS sequence"/>
</dbReference>
<protein>
    <recommendedName>
        <fullName evidence="4">Cyclase</fullName>
    </recommendedName>
</protein>
<keyword evidence="1" id="KW-0732">Signal</keyword>
<proteinExistence type="predicted"/>
<dbReference type="EMBL" id="QZFU01000023">
    <property type="protein sequence ID" value="RJO73416.1"/>
    <property type="molecule type" value="Genomic_DNA"/>
</dbReference>
<organism evidence="2 3">
    <name type="scientific">Nocardia panacis</name>
    <dbReference type="NCBI Taxonomy" id="2340916"/>
    <lineage>
        <taxon>Bacteria</taxon>
        <taxon>Bacillati</taxon>
        <taxon>Actinomycetota</taxon>
        <taxon>Actinomycetes</taxon>
        <taxon>Mycobacteriales</taxon>
        <taxon>Nocardiaceae</taxon>
        <taxon>Nocardia</taxon>
    </lineage>
</organism>
<dbReference type="AlphaFoldDB" id="A0A3A4JTT6"/>
<evidence type="ECO:0000313" key="2">
    <source>
        <dbReference type="EMBL" id="RJO73416.1"/>
    </source>
</evidence>
<reference evidence="2 3" key="1">
    <citation type="submission" date="2018-09" db="EMBL/GenBank/DDBJ databases">
        <title>YIM PH21274 draft genome.</title>
        <authorList>
            <person name="Miao C."/>
        </authorList>
    </citation>
    <scope>NUCLEOTIDE SEQUENCE [LARGE SCALE GENOMIC DNA]</scope>
    <source>
        <strain evidence="2 3">YIM PH 21724</strain>
    </source>
</reference>
<gene>
    <name evidence="2" type="ORF">D5S18_19525</name>
</gene>
<comment type="caution">
    <text evidence="2">The sequence shown here is derived from an EMBL/GenBank/DDBJ whole genome shotgun (WGS) entry which is preliminary data.</text>
</comment>
<evidence type="ECO:0000256" key="1">
    <source>
        <dbReference type="SAM" id="SignalP"/>
    </source>
</evidence>
<feature type="chain" id="PRO_5017400434" description="Cyclase" evidence="1">
    <location>
        <begin position="26"/>
        <end position="230"/>
    </location>
</feature>
<feature type="signal peptide" evidence="1">
    <location>
        <begin position="1"/>
        <end position="25"/>
    </location>
</feature>
<sequence length="230" mass="22450">MEKKIMKSIPSVGIRVLAAAPVALAATWCLASPAGAVPQGTTTITWQCQGTVFGVDQTSTLTAQVAGDAPTSAAGGSAVTIKLTPLATAVPASSNGFNVNNIHDLQVITPYPAGATFVSATASGGSVAATIDTSGGKIALNVAGPIAGGASFTLPAETINVTAGASGSITSTYAGTSYADAGMTLTSNVDTVLGPLDVPISCYPDPKPTFTTTTIGGAAAPGVAQPPKTN</sequence>
<name>A0A3A4JTT6_9NOCA</name>
<accession>A0A3A4JTT6</accession>
<evidence type="ECO:0008006" key="4">
    <source>
        <dbReference type="Google" id="ProtNLM"/>
    </source>
</evidence>
<evidence type="ECO:0000313" key="3">
    <source>
        <dbReference type="Proteomes" id="UP000266677"/>
    </source>
</evidence>